<dbReference type="PANTHER" id="PTHR37693">
    <property type="entry name" value="PHOSPHATIDYLGLYCEROL LYSYLTRANSFERASE"/>
    <property type="match status" value="1"/>
</dbReference>
<evidence type="ECO:0000313" key="7">
    <source>
        <dbReference type="EMBL" id="SBV96472.1"/>
    </source>
</evidence>
<evidence type="ECO:0000256" key="6">
    <source>
        <dbReference type="RuleBase" id="RU363042"/>
    </source>
</evidence>
<dbReference type="PANTHER" id="PTHR37693:SF1">
    <property type="entry name" value="INTEGRAL MEMBRANE PROTEIN"/>
    <property type="match status" value="1"/>
</dbReference>
<keyword evidence="4 6" id="KW-1133">Transmembrane helix</keyword>
<dbReference type="GO" id="GO:0050071">
    <property type="term" value="F:phosphatidylglycerol lysyltransferase activity"/>
    <property type="evidence" value="ECO:0007669"/>
    <property type="project" value="UniProtKB-EC"/>
</dbReference>
<feature type="transmembrane region" description="Helical" evidence="6">
    <location>
        <begin position="234"/>
        <end position="252"/>
    </location>
</feature>
<dbReference type="GO" id="GO:0046677">
    <property type="term" value="P:response to antibiotic"/>
    <property type="evidence" value="ECO:0007669"/>
    <property type="project" value="UniProtKB-KW"/>
</dbReference>
<dbReference type="InterPro" id="IPR022791">
    <property type="entry name" value="L-PG_synthase/AglD"/>
</dbReference>
<feature type="transmembrane region" description="Helical" evidence="6">
    <location>
        <begin position="46"/>
        <end position="68"/>
    </location>
</feature>
<comment type="function">
    <text evidence="6">Catalyzes the transfer of a lysyl group from L-lysyl-tRNA(Lys) to membrane-bound phosphatidylglycerol (PG), which produces lysylphosphatidylglycerol (LPG), a major component of the bacterial membrane with a positive net charge. LPG synthesis contributes to bacterial virulence as it is involved in the resistance mechanism against cationic antimicrobial peptides (CAMP) produces by the host's immune system (defensins, cathelicidins) and by the competing microorganisms.</text>
</comment>
<evidence type="ECO:0000256" key="2">
    <source>
        <dbReference type="ARBA" id="ARBA00022475"/>
    </source>
</evidence>
<comment type="subcellular location">
    <subcellularLocation>
        <location evidence="1 6">Cell membrane</location>
        <topology evidence="1 6">Multi-pass membrane protein</topology>
    </subcellularLocation>
</comment>
<keyword evidence="6" id="KW-0443">Lipid metabolism</keyword>
<evidence type="ECO:0000256" key="5">
    <source>
        <dbReference type="ARBA" id="ARBA00023136"/>
    </source>
</evidence>
<feature type="transmembrane region" description="Helical" evidence="6">
    <location>
        <begin position="264"/>
        <end position="286"/>
    </location>
</feature>
<accession>A0A212JAL0</accession>
<comment type="similarity">
    <text evidence="6">Belongs to the LPG synthase family.</text>
</comment>
<sequence length="348" mass="38026">MLAKKKNLIGGVLLLALMALTLYLLLKEEQLSQIFAMLSQVRLRWVLAGVGLMFIFVACEASCSRFTLRRLGHDVGRLRCLGYAFVGFYFSSITPSSTGGQPAQVYYMSKDGIPAAHGTLSMLLDTVCYQVAILVYAGVSLIFKPGLLASMGTGLGALLILGTAIMLVLTTIMLIFMFLPNAAHKLADRILALLVRMRLVKDGERWRERLEHQMEEYRAGADCILHNPIMTIRLLLITLFQLTCQFAVPYTVYRAFGLTGHGAFDIICAQALLTLAVSMLPLPGAVGVTEGGFVRFFTVFFGTRLVTPAVLISRGVSFYAFLALSALATLAVHLTPRRPLPTPDPSSP</sequence>
<gene>
    <name evidence="6" type="primary">mprF</name>
    <name evidence="7" type="ORF">KL86CLO1_10782</name>
</gene>
<keyword evidence="5 6" id="KW-0472">Membrane</keyword>
<dbReference type="GO" id="GO:0006629">
    <property type="term" value="P:lipid metabolic process"/>
    <property type="evidence" value="ECO:0007669"/>
    <property type="project" value="UniProtKB-KW"/>
</dbReference>
<protein>
    <recommendedName>
        <fullName evidence="6">Phosphatidylglycerol lysyltransferase</fullName>
        <ecNumber evidence="6">2.3.2.3</ecNumber>
    </recommendedName>
    <alternativeName>
        <fullName evidence="6">Lysylphosphatidylglycerol synthase</fullName>
    </alternativeName>
</protein>
<keyword evidence="6" id="KW-0808">Transferase</keyword>
<dbReference type="GO" id="GO:0005886">
    <property type="term" value="C:plasma membrane"/>
    <property type="evidence" value="ECO:0007669"/>
    <property type="project" value="UniProtKB-SubCell"/>
</dbReference>
<evidence type="ECO:0000256" key="4">
    <source>
        <dbReference type="ARBA" id="ARBA00022989"/>
    </source>
</evidence>
<dbReference type="NCBIfam" id="TIGR00374">
    <property type="entry name" value="flippase-like domain"/>
    <property type="match status" value="1"/>
</dbReference>
<comment type="catalytic activity">
    <reaction evidence="6">
        <text>L-lysyl-tRNA(Lys) + a 1,2-diacyl-sn-glycero-3-phospho-(1'-sn-glycerol) = a 1,2-diacyl-sn-glycero-3-phospho-1'-(3'-O-L-lysyl)-sn-glycerol + tRNA(Lys)</text>
        <dbReference type="Rhea" id="RHEA:10668"/>
        <dbReference type="Rhea" id="RHEA-COMP:9696"/>
        <dbReference type="Rhea" id="RHEA-COMP:9697"/>
        <dbReference type="ChEBI" id="CHEBI:64716"/>
        <dbReference type="ChEBI" id="CHEBI:75792"/>
        <dbReference type="ChEBI" id="CHEBI:78442"/>
        <dbReference type="ChEBI" id="CHEBI:78529"/>
        <dbReference type="EC" id="2.3.2.3"/>
    </reaction>
</comment>
<keyword evidence="2" id="KW-1003">Cell membrane</keyword>
<proteinExistence type="inferred from homology"/>
<dbReference type="AlphaFoldDB" id="A0A212JAL0"/>
<evidence type="ECO:0000256" key="1">
    <source>
        <dbReference type="ARBA" id="ARBA00004651"/>
    </source>
</evidence>
<feature type="transmembrane region" description="Helical" evidence="6">
    <location>
        <begin position="7"/>
        <end position="26"/>
    </location>
</feature>
<dbReference type="EC" id="2.3.2.3" evidence="6"/>
<feature type="transmembrane region" description="Helical" evidence="6">
    <location>
        <begin position="155"/>
        <end position="179"/>
    </location>
</feature>
<name>A0A212JAL0_9FIRM</name>
<organism evidence="7">
    <name type="scientific">uncultured Eubacteriales bacterium</name>
    <dbReference type="NCBI Taxonomy" id="172733"/>
    <lineage>
        <taxon>Bacteria</taxon>
        <taxon>Bacillati</taxon>
        <taxon>Bacillota</taxon>
        <taxon>Clostridia</taxon>
        <taxon>Eubacteriales</taxon>
        <taxon>environmental samples</taxon>
    </lineage>
</organism>
<keyword evidence="3 6" id="KW-0812">Transmembrane</keyword>
<dbReference type="Pfam" id="PF03706">
    <property type="entry name" value="LPG_synthase_TM"/>
    <property type="match status" value="1"/>
</dbReference>
<reference evidence="7" key="1">
    <citation type="submission" date="2016-04" db="EMBL/GenBank/DDBJ databases">
        <authorList>
            <person name="Evans L.H."/>
            <person name="Alamgir A."/>
            <person name="Owens N."/>
            <person name="Weber N.D."/>
            <person name="Virtaneva K."/>
            <person name="Barbian K."/>
            <person name="Babar A."/>
            <person name="Rosenke K."/>
        </authorList>
    </citation>
    <scope>NUCLEOTIDE SEQUENCE</scope>
    <source>
        <strain evidence="7">86</strain>
    </source>
</reference>
<feature type="transmembrane region" description="Helical" evidence="6">
    <location>
        <begin position="318"/>
        <end position="336"/>
    </location>
</feature>
<feature type="transmembrane region" description="Helical" evidence="6">
    <location>
        <begin position="120"/>
        <end position="143"/>
    </location>
</feature>
<evidence type="ECO:0000256" key="3">
    <source>
        <dbReference type="ARBA" id="ARBA00022692"/>
    </source>
</evidence>
<keyword evidence="6" id="KW-0046">Antibiotic resistance</keyword>
<dbReference type="EMBL" id="FLUN01000001">
    <property type="protein sequence ID" value="SBV96472.1"/>
    <property type="molecule type" value="Genomic_DNA"/>
</dbReference>